<organism evidence="2 3">
    <name type="scientific">Turnera subulata</name>
    <dbReference type="NCBI Taxonomy" id="218843"/>
    <lineage>
        <taxon>Eukaryota</taxon>
        <taxon>Viridiplantae</taxon>
        <taxon>Streptophyta</taxon>
        <taxon>Embryophyta</taxon>
        <taxon>Tracheophyta</taxon>
        <taxon>Spermatophyta</taxon>
        <taxon>Magnoliopsida</taxon>
        <taxon>eudicotyledons</taxon>
        <taxon>Gunneridae</taxon>
        <taxon>Pentapetalae</taxon>
        <taxon>rosids</taxon>
        <taxon>fabids</taxon>
        <taxon>Malpighiales</taxon>
        <taxon>Passifloraceae</taxon>
        <taxon>Turnera</taxon>
    </lineage>
</organism>
<feature type="transmembrane region" description="Helical" evidence="1">
    <location>
        <begin position="123"/>
        <end position="140"/>
    </location>
</feature>
<proteinExistence type="predicted"/>
<evidence type="ECO:0000256" key="1">
    <source>
        <dbReference type="SAM" id="Phobius"/>
    </source>
</evidence>
<feature type="transmembrane region" description="Helical" evidence="1">
    <location>
        <begin position="218"/>
        <end position="235"/>
    </location>
</feature>
<keyword evidence="1" id="KW-0812">Transmembrane</keyword>
<protein>
    <submittedName>
        <fullName evidence="2">Uncharacterized protein</fullName>
    </submittedName>
</protein>
<feature type="transmembrane region" description="Helical" evidence="1">
    <location>
        <begin position="146"/>
        <end position="168"/>
    </location>
</feature>
<keyword evidence="1" id="KW-0472">Membrane</keyword>
<feature type="transmembrane region" description="Helical" evidence="1">
    <location>
        <begin position="99"/>
        <end position="116"/>
    </location>
</feature>
<keyword evidence="3" id="KW-1185">Reference proteome</keyword>
<dbReference type="Proteomes" id="UP001141552">
    <property type="component" value="Unassembled WGS sequence"/>
</dbReference>
<evidence type="ECO:0000313" key="3">
    <source>
        <dbReference type="Proteomes" id="UP001141552"/>
    </source>
</evidence>
<accession>A0A9Q0J3S4</accession>
<comment type="caution">
    <text evidence="2">The sequence shown here is derived from an EMBL/GenBank/DDBJ whole genome shotgun (WGS) entry which is preliminary data.</text>
</comment>
<dbReference type="EMBL" id="JAKUCV010006534">
    <property type="protein sequence ID" value="KAJ4826952.1"/>
    <property type="molecule type" value="Genomic_DNA"/>
</dbReference>
<name>A0A9Q0J3S4_9ROSI</name>
<reference evidence="2" key="2">
    <citation type="journal article" date="2023" name="Plants (Basel)">
        <title>Annotation of the Turnera subulata (Passifloraceae) Draft Genome Reveals the S-Locus Evolved after the Divergence of Turneroideae from Passifloroideae in a Stepwise Manner.</title>
        <authorList>
            <person name="Henning P.M."/>
            <person name="Roalson E.H."/>
            <person name="Mir W."/>
            <person name="McCubbin A.G."/>
            <person name="Shore J.S."/>
        </authorList>
    </citation>
    <scope>NUCLEOTIDE SEQUENCE</scope>
    <source>
        <strain evidence="2">F60SS</strain>
    </source>
</reference>
<feature type="transmembrane region" description="Helical" evidence="1">
    <location>
        <begin position="12"/>
        <end position="33"/>
    </location>
</feature>
<gene>
    <name evidence="2" type="ORF">Tsubulata_045018</name>
</gene>
<feature type="transmembrane region" description="Helical" evidence="1">
    <location>
        <begin position="39"/>
        <end position="61"/>
    </location>
</feature>
<keyword evidence="1" id="KW-1133">Transmembrane helix</keyword>
<feature type="transmembrane region" description="Helical" evidence="1">
    <location>
        <begin position="73"/>
        <end position="93"/>
    </location>
</feature>
<dbReference type="AlphaFoldDB" id="A0A9Q0J3S4"/>
<reference evidence="2" key="1">
    <citation type="submission" date="2022-02" db="EMBL/GenBank/DDBJ databases">
        <authorList>
            <person name="Henning P.M."/>
            <person name="McCubbin A.G."/>
            <person name="Shore J.S."/>
        </authorList>
    </citation>
    <scope>NUCLEOTIDE SEQUENCE</scope>
    <source>
        <strain evidence="2">F60SS</strain>
        <tissue evidence="2">Leaves</tissue>
    </source>
</reference>
<sequence>MGEFFHPTLRQILGLIFFLGNCNLIDVLGTRHLGSNRQVLVIVVGFLFPTLVCLLTFFYFIEIRRFIRGICRDYGRIVGLIYISSYLAAIVFSEENNNYLIPLLGVIAISGGRLILDLDETLPIASTVLAGCLSAVSFALCLSKLYAAVIAAILTIPVVMVALCALALGDVKEWKLRAQAFTVFWKPPNLVHWVDDEIREYSFNRNMGLLYLGIRRRVFSSFLIAVLLLMFYFLGDTAENFLSSSYSYFLKNMAENTES</sequence>
<evidence type="ECO:0000313" key="2">
    <source>
        <dbReference type="EMBL" id="KAJ4826952.1"/>
    </source>
</evidence>